<comment type="caution">
    <text evidence="3">The sequence shown here is derived from an EMBL/GenBank/DDBJ whole genome shotgun (WGS) entry which is preliminary data.</text>
</comment>
<gene>
    <name evidence="3" type="ORF">PIB30_003755</name>
</gene>
<feature type="region of interest" description="Disordered" evidence="1">
    <location>
        <begin position="117"/>
        <end position="138"/>
    </location>
</feature>
<proteinExistence type="predicted"/>
<keyword evidence="2" id="KW-0812">Transmembrane</keyword>
<dbReference type="EMBL" id="JASCZI010030215">
    <property type="protein sequence ID" value="MED6118539.1"/>
    <property type="molecule type" value="Genomic_DNA"/>
</dbReference>
<keyword evidence="2" id="KW-1133">Transmembrane helix</keyword>
<name>A0ABU6R2C2_9FABA</name>
<organism evidence="3 4">
    <name type="scientific">Stylosanthes scabra</name>
    <dbReference type="NCBI Taxonomy" id="79078"/>
    <lineage>
        <taxon>Eukaryota</taxon>
        <taxon>Viridiplantae</taxon>
        <taxon>Streptophyta</taxon>
        <taxon>Embryophyta</taxon>
        <taxon>Tracheophyta</taxon>
        <taxon>Spermatophyta</taxon>
        <taxon>Magnoliopsida</taxon>
        <taxon>eudicotyledons</taxon>
        <taxon>Gunneridae</taxon>
        <taxon>Pentapetalae</taxon>
        <taxon>rosids</taxon>
        <taxon>fabids</taxon>
        <taxon>Fabales</taxon>
        <taxon>Fabaceae</taxon>
        <taxon>Papilionoideae</taxon>
        <taxon>50 kb inversion clade</taxon>
        <taxon>dalbergioids sensu lato</taxon>
        <taxon>Dalbergieae</taxon>
        <taxon>Pterocarpus clade</taxon>
        <taxon>Stylosanthes</taxon>
    </lineage>
</organism>
<evidence type="ECO:0000256" key="2">
    <source>
        <dbReference type="SAM" id="Phobius"/>
    </source>
</evidence>
<dbReference type="Proteomes" id="UP001341840">
    <property type="component" value="Unassembled WGS sequence"/>
</dbReference>
<evidence type="ECO:0000256" key="1">
    <source>
        <dbReference type="SAM" id="MobiDB-lite"/>
    </source>
</evidence>
<feature type="transmembrane region" description="Helical" evidence="2">
    <location>
        <begin position="45"/>
        <end position="65"/>
    </location>
</feature>
<reference evidence="3 4" key="1">
    <citation type="journal article" date="2023" name="Plants (Basel)">
        <title>Bridging the Gap: Combining Genomics and Transcriptomics Approaches to Understand Stylosanthes scabra, an Orphan Legume from the Brazilian Caatinga.</title>
        <authorList>
            <person name="Ferreira-Neto J.R.C."/>
            <person name="da Silva M.D."/>
            <person name="Binneck E."/>
            <person name="de Melo N.F."/>
            <person name="da Silva R.H."/>
            <person name="de Melo A.L.T.M."/>
            <person name="Pandolfi V."/>
            <person name="Bustamante F.O."/>
            <person name="Brasileiro-Vidal A.C."/>
            <person name="Benko-Iseppon A.M."/>
        </authorList>
    </citation>
    <scope>NUCLEOTIDE SEQUENCE [LARGE SCALE GENOMIC DNA]</scope>
    <source>
        <tissue evidence="3">Leaves</tissue>
    </source>
</reference>
<sequence length="158" mass="17621">MEIEKAKNGEEGNRETVIRWGEKEEKKSIEANAFGANGDQSKRSLLSLSAFLLLLLLLGATAIAIRETEGMRERVSGVGIRKGSADRCTLPYIAKPTFLFEAILPWGRKSRCDAETKQDRLATTSADPTVNEGTRSRGRKDFDGGREWRIGDVVWHRV</sequence>
<evidence type="ECO:0000313" key="3">
    <source>
        <dbReference type="EMBL" id="MED6118539.1"/>
    </source>
</evidence>
<feature type="region of interest" description="Disordered" evidence="1">
    <location>
        <begin position="1"/>
        <end position="21"/>
    </location>
</feature>
<protein>
    <submittedName>
        <fullName evidence="3">Uncharacterized protein</fullName>
    </submittedName>
</protein>
<accession>A0ABU6R2C2</accession>
<evidence type="ECO:0000313" key="4">
    <source>
        <dbReference type="Proteomes" id="UP001341840"/>
    </source>
</evidence>
<keyword evidence="4" id="KW-1185">Reference proteome</keyword>
<keyword evidence="2" id="KW-0472">Membrane</keyword>
<feature type="compositionally biased region" description="Polar residues" evidence="1">
    <location>
        <begin position="121"/>
        <end position="133"/>
    </location>
</feature>